<evidence type="ECO:0000313" key="3">
    <source>
        <dbReference type="EMBL" id="MFK7161396.1"/>
    </source>
</evidence>
<comment type="caution">
    <text evidence="3">The sequence shown here is derived from an EMBL/GenBank/DDBJ whole genome shotgun (WGS) entry which is preliminary data.</text>
</comment>
<evidence type="ECO:0000256" key="2">
    <source>
        <dbReference type="SAM" id="Phobius"/>
    </source>
</evidence>
<accession>A0ABW8PZZ2</accession>
<organism evidence="3 4">
    <name type="scientific">Marinospirillum alkalitolerans</name>
    <dbReference type="NCBI Taxonomy" id="3123374"/>
    <lineage>
        <taxon>Bacteria</taxon>
        <taxon>Pseudomonadati</taxon>
        <taxon>Pseudomonadota</taxon>
        <taxon>Gammaproteobacteria</taxon>
        <taxon>Oceanospirillales</taxon>
        <taxon>Oceanospirillaceae</taxon>
        <taxon>Marinospirillum</taxon>
    </lineage>
</organism>
<reference evidence="3 4" key="1">
    <citation type="submission" date="2024-02" db="EMBL/GenBank/DDBJ databases">
        <title>Marinospirillum sp. MEB 164 isolated from Lonar lake sediment.</title>
        <authorList>
            <person name="Joshi A."/>
            <person name="Thite S."/>
        </authorList>
    </citation>
    <scope>NUCLEOTIDE SEQUENCE [LARGE SCALE GENOMIC DNA]</scope>
    <source>
        <strain evidence="3 4">MEB164</strain>
    </source>
</reference>
<evidence type="ECO:0000313" key="4">
    <source>
        <dbReference type="Proteomes" id="UP001621714"/>
    </source>
</evidence>
<keyword evidence="2" id="KW-0472">Membrane</keyword>
<dbReference type="Proteomes" id="UP001621714">
    <property type="component" value="Unassembled WGS sequence"/>
</dbReference>
<keyword evidence="4" id="KW-1185">Reference proteome</keyword>
<keyword evidence="2" id="KW-1133">Transmembrane helix</keyword>
<dbReference type="RefSeq" id="WP_405340119.1">
    <property type="nucleotide sequence ID" value="NZ_JBANFI010000005.1"/>
</dbReference>
<dbReference type="EMBL" id="JBANFI010000005">
    <property type="protein sequence ID" value="MFK7161396.1"/>
    <property type="molecule type" value="Genomic_DNA"/>
</dbReference>
<proteinExistence type="predicted"/>
<evidence type="ECO:0000256" key="1">
    <source>
        <dbReference type="SAM" id="MobiDB-lite"/>
    </source>
</evidence>
<keyword evidence="2" id="KW-0812">Transmembrane</keyword>
<name>A0ABW8PZZ2_9GAMM</name>
<sequence length="92" mass="10005">MKAPARSARLISLTLLAVMLLTPPLLLLFDRPNTLGFSTLPVYLFTVWLLILLAAAWIMESPAHPPAPEKQTEKNPPSAKALATTQEPDDAS</sequence>
<feature type="transmembrane region" description="Helical" evidence="2">
    <location>
        <begin position="38"/>
        <end position="58"/>
    </location>
</feature>
<gene>
    <name evidence="3" type="ORF">V6U78_10145</name>
</gene>
<evidence type="ECO:0008006" key="5">
    <source>
        <dbReference type="Google" id="ProtNLM"/>
    </source>
</evidence>
<protein>
    <recommendedName>
        <fullName evidence="5">DUF3311 domain-containing protein</fullName>
    </recommendedName>
</protein>
<feature type="region of interest" description="Disordered" evidence="1">
    <location>
        <begin position="64"/>
        <end position="92"/>
    </location>
</feature>